<proteinExistence type="predicted"/>
<evidence type="ECO:0000256" key="1">
    <source>
        <dbReference type="SAM" id="Phobius"/>
    </source>
</evidence>
<keyword evidence="1" id="KW-1133">Transmembrane helix</keyword>
<evidence type="ECO:0000313" key="3">
    <source>
        <dbReference type="Proteomes" id="UP000270343"/>
    </source>
</evidence>
<dbReference type="AlphaFoldDB" id="A0A3B0BRH4"/>
<dbReference type="EMBL" id="RBAM01000004">
    <property type="protein sequence ID" value="RKN74819.1"/>
    <property type="molecule type" value="Genomic_DNA"/>
</dbReference>
<keyword evidence="3" id="KW-1185">Reference proteome</keyword>
<evidence type="ECO:0008006" key="4">
    <source>
        <dbReference type="Google" id="ProtNLM"/>
    </source>
</evidence>
<feature type="transmembrane region" description="Helical" evidence="1">
    <location>
        <begin position="48"/>
        <end position="68"/>
    </location>
</feature>
<keyword evidence="1" id="KW-0812">Transmembrane</keyword>
<evidence type="ECO:0000313" key="2">
    <source>
        <dbReference type="EMBL" id="RKN74819.1"/>
    </source>
</evidence>
<comment type="caution">
    <text evidence="2">The sequence shown here is derived from an EMBL/GenBank/DDBJ whole genome shotgun (WGS) entry which is preliminary data.</text>
</comment>
<protein>
    <recommendedName>
        <fullName evidence="4">Holin</fullName>
    </recommendedName>
</protein>
<organism evidence="2 3">
    <name type="scientific">Streptomyces klenkii</name>
    <dbReference type="NCBI Taxonomy" id="1420899"/>
    <lineage>
        <taxon>Bacteria</taxon>
        <taxon>Bacillati</taxon>
        <taxon>Actinomycetota</taxon>
        <taxon>Actinomycetes</taxon>
        <taxon>Kitasatosporales</taxon>
        <taxon>Streptomycetaceae</taxon>
        <taxon>Streptomyces</taxon>
    </lineage>
</organism>
<keyword evidence="1" id="KW-0472">Membrane</keyword>
<gene>
    <name evidence="2" type="ORF">D7231_12280</name>
</gene>
<dbReference type="RefSeq" id="WP_120755596.1">
    <property type="nucleotide sequence ID" value="NZ_RBAM01000004.1"/>
</dbReference>
<dbReference type="Proteomes" id="UP000270343">
    <property type="component" value="Unassembled WGS sequence"/>
</dbReference>
<feature type="transmembrane region" description="Helical" evidence="1">
    <location>
        <begin position="18"/>
        <end position="36"/>
    </location>
</feature>
<accession>A0A3B0BRH4</accession>
<name>A0A3B0BRH4_9ACTN</name>
<reference evidence="2 3" key="1">
    <citation type="journal article" date="2015" name="Antonie Van Leeuwenhoek">
        <title>Streptomyces klenkii sp. nov., isolated from deep marine sediment.</title>
        <authorList>
            <person name="Veyisoglu A."/>
            <person name="Sahin N."/>
        </authorList>
    </citation>
    <scope>NUCLEOTIDE SEQUENCE [LARGE SCALE GENOMIC DNA]</scope>
    <source>
        <strain evidence="2 3">KCTC 29202</strain>
    </source>
</reference>
<dbReference type="OrthoDB" id="4306740at2"/>
<sequence>MASYSEVQKAVRVEKFRIWFAWVSGGIIMAITANATRNVAVVSVITEVLFFGLGILATIAAVGMTNALNRKAEAARREVLSDT</sequence>